<dbReference type="GO" id="GO:0016052">
    <property type="term" value="P:carbohydrate catabolic process"/>
    <property type="evidence" value="ECO:0007669"/>
    <property type="project" value="InterPro"/>
</dbReference>
<accession>A0A7G5C552</accession>
<keyword evidence="3" id="KW-1185">Reference proteome</keyword>
<dbReference type="CDD" id="cd09620">
    <property type="entry name" value="CBM9_like_3"/>
    <property type="match status" value="1"/>
</dbReference>
<dbReference type="GO" id="GO:0030246">
    <property type="term" value="F:carbohydrate binding"/>
    <property type="evidence" value="ECO:0007669"/>
    <property type="project" value="InterPro"/>
</dbReference>
<evidence type="ECO:0000313" key="3">
    <source>
        <dbReference type="Proteomes" id="UP000515679"/>
    </source>
</evidence>
<evidence type="ECO:0000313" key="2">
    <source>
        <dbReference type="EMBL" id="QMV44336.1"/>
    </source>
</evidence>
<reference evidence="2 3" key="1">
    <citation type="submission" date="2019-07" db="EMBL/GenBank/DDBJ databases">
        <authorList>
            <person name="Kim J.K."/>
            <person name="Cheong H.-M."/>
            <person name="Choi Y."/>
            <person name="Hwang K.J."/>
            <person name="Lee S."/>
            <person name="Choi C."/>
        </authorList>
    </citation>
    <scope>NUCLEOTIDE SEQUENCE [LARGE SCALE GENOMIC DNA]</scope>
    <source>
        <strain evidence="2 3">KS 22</strain>
    </source>
</reference>
<dbReference type="EMBL" id="CP041969">
    <property type="protein sequence ID" value="QMV44336.1"/>
    <property type="molecule type" value="Genomic_DNA"/>
</dbReference>
<feature type="domain" description="Carbohydrate-binding" evidence="1">
    <location>
        <begin position="16"/>
        <end position="206"/>
    </location>
</feature>
<dbReference type="InterPro" id="IPR010502">
    <property type="entry name" value="Carb-bd_dom_fam9"/>
</dbReference>
<dbReference type="Pfam" id="PF06452">
    <property type="entry name" value="CBM9_1"/>
    <property type="match status" value="1"/>
</dbReference>
<protein>
    <recommendedName>
        <fullName evidence="1">Carbohydrate-binding domain-containing protein</fullName>
    </recommendedName>
</protein>
<dbReference type="AlphaFoldDB" id="A0A7G5C552"/>
<dbReference type="KEGG" id="cchl:FPL14_26595"/>
<name>A0A7G5C552_9BACL</name>
<dbReference type="Proteomes" id="UP000515679">
    <property type="component" value="Chromosome"/>
</dbReference>
<dbReference type="SUPFAM" id="SSF49344">
    <property type="entry name" value="CBD9-like"/>
    <property type="match status" value="1"/>
</dbReference>
<proteinExistence type="predicted"/>
<evidence type="ECO:0000259" key="1">
    <source>
        <dbReference type="Pfam" id="PF06452"/>
    </source>
</evidence>
<sequence length="209" mass="23997">MFEYTCNRVNGDLEINGDLSKPEWRLAAEVNLRDAATGQEPKQATTARLLWNERWLYAAFHCADAHIYASMTNFNDPIYNEEVVELFIDDNCDLKSYIEIEVNPLNACLHYAIHNDLNGHLLSYARTEQTIVTAVHVDKAKGSWSAELGIPLREFASASNIPPIPGDAWLFNLYRIDRPPHREIEFSAWSPTGEHQFHRPHSFGRLLFR</sequence>
<organism evidence="2 3">
    <name type="scientific">Cohnella cholangitidis</name>
    <dbReference type="NCBI Taxonomy" id="2598458"/>
    <lineage>
        <taxon>Bacteria</taxon>
        <taxon>Bacillati</taxon>
        <taxon>Bacillota</taxon>
        <taxon>Bacilli</taxon>
        <taxon>Bacillales</taxon>
        <taxon>Paenibacillaceae</taxon>
        <taxon>Cohnella</taxon>
    </lineage>
</organism>
<dbReference type="Gene3D" id="2.60.40.1190">
    <property type="match status" value="1"/>
</dbReference>
<gene>
    <name evidence="2" type="ORF">FPL14_26595</name>
</gene>
<dbReference type="GO" id="GO:0004553">
    <property type="term" value="F:hydrolase activity, hydrolyzing O-glycosyl compounds"/>
    <property type="evidence" value="ECO:0007669"/>
    <property type="project" value="InterPro"/>
</dbReference>